<dbReference type="PANTHER" id="PTHR33395">
    <property type="entry name" value="TRANSCRIPTASE, PUTATIVE-RELATED-RELATED"/>
    <property type="match status" value="1"/>
</dbReference>
<sequence length="169" mass="19353">VPEEGEDSFLREINTNEGKAKVLAQQFFPKKPEHSRVPENYNYPEPLPPLPPITPEQIERQIKRLSPFKASGPDEIPNVVLQKCLEHLSEYLLHLFRGIFNLRTYYTGWQEFTMAVLKKPDKPNYELPKAWRPIALLCTIPKVLTAIVAEGISHLVEKNTLLPDTHFGG</sequence>
<dbReference type="OrthoDB" id="412006at2759"/>
<dbReference type="EMBL" id="KN839008">
    <property type="protein sequence ID" value="KIJ91431.1"/>
    <property type="molecule type" value="Genomic_DNA"/>
</dbReference>
<dbReference type="PANTHER" id="PTHR33395:SF22">
    <property type="entry name" value="REVERSE TRANSCRIPTASE DOMAIN-CONTAINING PROTEIN"/>
    <property type="match status" value="1"/>
</dbReference>
<keyword evidence="2" id="KW-1185">Reference proteome</keyword>
<feature type="non-terminal residue" evidence="1">
    <location>
        <position position="169"/>
    </location>
</feature>
<reference evidence="1 2" key="1">
    <citation type="submission" date="2014-04" db="EMBL/GenBank/DDBJ databases">
        <authorList>
            <consortium name="DOE Joint Genome Institute"/>
            <person name="Kuo A."/>
            <person name="Kohler A."/>
            <person name="Nagy L.G."/>
            <person name="Floudas D."/>
            <person name="Copeland A."/>
            <person name="Barry K.W."/>
            <person name="Cichocki N."/>
            <person name="Veneault-Fourrey C."/>
            <person name="LaButti K."/>
            <person name="Lindquist E.A."/>
            <person name="Lipzen A."/>
            <person name="Lundell T."/>
            <person name="Morin E."/>
            <person name="Murat C."/>
            <person name="Sun H."/>
            <person name="Tunlid A."/>
            <person name="Henrissat B."/>
            <person name="Grigoriev I.V."/>
            <person name="Hibbett D.S."/>
            <person name="Martin F."/>
            <person name="Nordberg H.P."/>
            <person name="Cantor M.N."/>
            <person name="Hua S.X."/>
        </authorList>
    </citation>
    <scope>NUCLEOTIDE SEQUENCE [LARGE SCALE GENOMIC DNA]</scope>
    <source>
        <strain evidence="1 2">LaAM-08-1</strain>
    </source>
</reference>
<proteinExistence type="predicted"/>
<dbReference type="HOGENOM" id="CLU_141388_0_0_1"/>
<accession>A0A0C9X1G7</accession>
<feature type="non-terminal residue" evidence="1">
    <location>
        <position position="1"/>
    </location>
</feature>
<reference evidence="2" key="2">
    <citation type="submission" date="2015-01" db="EMBL/GenBank/DDBJ databases">
        <title>Evolutionary Origins and Diversification of the Mycorrhizal Mutualists.</title>
        <authorList>
            <consortium name="DOE Joint Genome Institute"/>
            <consortium name="Mycorrhizal Genomics Consortium"/>
            <person name="Kohler A."/>
            <person name="Kuo A."/>
            <person name="Nagy L.G."/>
            <person name="Floudas D."/>
            <person name="Copeland A."/>
            <person name="Barry K.W."/>
            <person name="Cichocki N."/>
            <person name="Veneault-Fourrey C."/>
            <person name="LaButti K."/>
            <person name="Lindquist E.A."/>
            <person name="Lipzen A."/>
            <person name="Lundell T."/>
            <person name="Morin E."/>
            <person name="Murat C."/>
            <person name="Riley R."/>
            <person name="Ohm R."/>
            <person name="Sun H."/>
            <person name="Tunlid A."/>
            <person name="Henrissat B."/>
            <person name="Grigoriev I.V."/>
            <person name="Hibbett D.S."/>
            <person name="Martin F."/>
        </authorList>
    </citation>
    <scope>NUCLEOTIDE SEQUENCE [LARGE SCALE GENOMIC DNA]</scope>
    <source>
        <strain evidence="2">LaAM-08-1</strain>
    </source>
</reference>
<protein>
    <recommendedName>
        <fullName evidence="3">Reverse transcriptase domain-containing protein</fullName>
    </recommendedName>
</protein>
<evidence type="ECO:0000313" key="2">
    <source>
        <dbReference type="Proteomes" id="UP000054477"/>
    </source>
</evidence>
<gene>
    <name evidence="1" type="ORF">K443DRAFT_69887</name>
</gene>
<evidence type="ECO:0008006" key="3">
    <source>
        <dbReference type="Google" id="ProtNLM"/>
    </source>
</evidence>
<organism evidence="1 2">
    <name type="scientific">Laccaria amethystina LaAM-08-1</name>
    <dbReference type="NCBI Taxonomy" id="1095629"/>
    <lineage>
        <taxon>Eukaryota</taxon>
        <taxon>Fungi</taxon>
        <taxon>Dikarya</taxon>
        <taxon>Basidiomycota</taxon>
        <taxon>Agaricomycotina</taxon>
        <taxon>Agaricomycetes</taxon>
        <taxon>Agaricomycetidae</taxon>
        <taxon>Agaricales</taxon>
        <taxon>Agaricineae</taxon>
        <taxon>Hydnangiaceae</taxon>
        <taxon>Laccaria</taxon>
    </lineage>
</organism>
<dbReference type="AlphaFoldDB" id="A0A0C9X1G7"/>
<dbReference type="Proteomes" id="UP000054477">
    <property type="component" value="Unassembled WGS sequence"/>
</dbReference>
<name>A0A0C9X1G7_9AGAR</name>
<dbReference type="STRING" id="1095629.A0A0C9X1G7"/>
<evidence type="ECO:0000313" key="1">
    <source>
        <dbReference type="EMBL" id="KIJ91431.1"/>
    </source>
</evidence>